<dbReference type="CDD" id="cd18791">
    <property type="entry name" value="SF2_C_RHA"/>
    <property type="match status" value="1"/>
</dbReference>
<dbReference type="EMBL" id="JALJOT010000013">
    <property type="protein sequence ID" value="KAK9904219.1"/>
    <property type="molecule type" value="Genomic_DNA"/>
</dbReference>
<dbReference type="PANTHER" id="PTHR18934:SF118">
    <property type="entry name" value="ATP-DEPENDENT RNA HELICASE DHX33"/>
    <property type="match status" value="1"/>
</dbReference>
<evidence type="ECO:0000256" key="6">
    <source>
        <dbReference type="ARBA" id="ARBA00047984"/>
    </source>
</evidence>
<evidence type="ECO:0000256" key="4">
    <source>
        <dbReference type="ARBA" id="ARBA00022806"/>
    </source>
</evidence>
<dbReference type="InterPro" id="IPR014001">
    <property type="entry name" value="Helicase_ATP-bd"/>
</dbReference>
<dbReference type="Gene3D" id="1.20.120.1080">
    <property type="match status" value="1"/>
</dbReference>
<feature type="domain" description="Helicase ATP-binding" evidence="7">
    <location>
        <begin position="30"/>
        <end position="194"/>
    </location>
</feature>
<dbReference type="SMART" id="SM00487">
    <property type="entry name" value="DEXDc"/>
    <property type="match status" value="1"/>
</dbReference>
<evidence type="ECO:0000259" key="7">
    <source>
        <dbReference type="PROSITE" id="PS51192"/>
    </source>
</evidence>
<dbReference type="Gene3D" id="3.40.50.300">
    <property type="entry name" value="P-loop containing nucleotide triphosphate hydrolases"/>
    <property type="match status" value="2"/>
</dbReference>
<dbReference type="PROSITE" id="PS51192">
    <property type="entry name" value="HELICASE_ATP_BIND_1"/>
    <property type="match status" value="1"/>
</dbReference>
<keyword evidence="5" id="KW-0067">ATP-binding</keyword>
<comment type="caution">
    <text evidence="9">The sequence shown here is derived from an EMBL/GenBank/DDBJ whole genome shotgun (WGS) entry which is preliminary data.</text>
</comment>
<dbReference type="SMART" id="SM00847">
    <property type="entry name" value="HA2"/>
    <property type="match status" value="1"/>
</dbReference>
<proteinExistence type="predicted"/>
<dbReference type="InterPro" id="IPR011545">
    <property type="entry name" value="DEAD/DEAH_box_helicase_dom"/>
</dbReference>
<comment type="catalytic activity">
    <reaction evidence="6">
        <text>ATP + H2O = ADP + phosphate + H(+)</text>
        <dbReference type="Rhea" id="RHEA:13065"/>
        <dbReference type="ChEBI" id="CHEBI:15377"/>
        <dbReference type="ChEBI" id="CHEBI:15378"/>
        <dbReference type="ChEBI" id="CHEBI:30616"/>
        <dbReference type="ChEBI" id="CHEBI:43474"/>
        <dbReference type="ChEBI" id="CHEBI:456216"/>
        <dbReference type="EC" id="3.6.4.13"/>
    </reaction>
</comment>
<keyword evidence="10" id="KW-1185">Reference proteome</keyword>
<dbReference type="Pfam" id="PF07717">
    <property type="entry name" value="OB_NTP_bind"/>
    <property type="match status" value="1"/>
</dbReference>
<protein>
    <recommendedName>
        <fullName evidence="1">RNA helicase</fullName>
        <ecNumber evidence="1">3.6.4.13</ecNumber>
    </recommendedName>
</protein>
<evidence type="ECO:0000256" key="1">
    <source>
        <dbReference type="ARBA" id="ARBA00012552"/>
    </source>
</evidence>
<evidence type="ECO:0000259" key="8">
    <source>
        <dbReference type="PROSITE" id="PS51194"/>
    </source>
</evidence>
<dbReference type="InterPro" id="IPR011709">
    <property type="entry name" value="DEAD-box_helicase_OB_fold"/>
</dbReference>
<name>A0ABR2YFB0_9CHLO</name>
<dbReference type="EC" id="3.6.4.13" evidence="1"/>
<organism evidence="9 10">
    <name type="scientific">Coccomyxa subellipsoidea</name>
    <dbReference type="NCBI Taxonomy" id="248742"/>
    <lineage>
        <taxon>Eukaryota</taxon>
        <taxon>Viridiplantae</taxon>
        <taxon>Chlorophyta</taxon>
        <taxon>core chlorophytes</taxon>
        <taxon>Trebouxiophyceae</taxon>
        <taxon>Trebouxiophyceae incertae sedis</taxon>
        <taxon>Coccomyxaceae</taxon>
        <taxon>Coccomyxa</taxon>
    </lineage>
</organism>
<accession>A0ABR2YFB0</accession>
<dbReference type="InterPro" id="IPR027417">
    <property type="entry name" value="P-loop_NTPase"/>
</dbReference>
<dbReference type="Proteomes" id="UP001491310">
    <property type="component" value="Unassembled WGS sequence"/>
</dbReference>
<feature type="domain" description="Helicase C-terminal" evidence="8">
    <location>
        <begin position="219"/>
        <end position="393"/>
    </location>
</feature>
<dbReference type="PROSITE" id="PS51194">
    <property type="entry name" value="HELICASE_CTER"/>
    <property type="match status" value="1"/>
</dbReference>
<dbReference type="InterPro" id="IPR048333">
    <property type="entry name" value="HA2_WH"/>
</dbReference>
<dbReference type="SUPFAM" id="SSF52540">
    <property type="entry name" value="P-loop containing nucleoside triphosphate hydrolases"/>
    <property type="match status" value="1"/>
</dbReference>
<dbReference type="Pfam" id="PF04408">
    <property type="entry name" value="WHD_HA2"/>
    <property type="match status" value="1"/>
</dbReference>
<dbReference type="Pfam" id="PF00270">
    <property type="entry name" value="DEAD"/>
    <property type="match status" value="1"/>
</dbReference>
<evidence type="ECO:0000256" key="5">
    <source>
        <dbReference type="ARBA" id="ARBA00022840"/>
    </source>
</evidence>
<dbReference type="Pfam" id="PF00271">
    <property type="entry name" value="Helicase_C"/>
    <property type="match status" value="1"/>
</dbReference>
<keyword evidence="4" id="KW-0347">Helicase</keyword>
<gene>
    <name evidence="9" type="ORF">WJX75_007114</name>
</gene>
<evidence type="ECO:0000313" key="10">
    <source>
        <dbReference type="Proteomes" id="UP001491310"/>
    </source>
</evidence>
<dbReference type="PANTHER" id="PTHR18934">
    <property type="entry name" value="ATP-DEPENDENT RNA HELICASE"/>
    <property type="match status" value="1"/>
</dbReference>
<keyword evidence="2" id="KW-0547">Nucleotide-binding</keyword>
<reference evidence="9 10" key="1">
    <citation type="journal article" date="2024" name="Nat. Commun.">
        <title>Phylogenomics reveals the evolutionary origins of lichenization in chlorophyte algae.</title>
        <authorList>
            <person name="Puginier C."/>
            <person name="Libourel C."/>
            <person name="Otte J."/>
            <person name="Skaloud P."/>
            <person name="Haon M."/>
            <person name="Grisel S."/>
            <person name="Petersen M."/>
            <person name="Berrin J.G."/>
            <person name="Delaux P.M."/>
            <person name="Dal Grande F."/>
            <person name="Keller J."/>
        </authorList>
    </citation>
    <scope>NUCLEOTIDE SEQUENCE [LARGE SCALE GENOMIC DNA]</scope>
    <source>
        <strain evidence="9 10">SAG 216-7</strain>
    </source>
</reference>
<dbReference type="SMART" id="SM00490">
    <property type="entry name" value="HELICc"/>
    <property type="match status" value="1"/>
</dbReference>
<evidence type="ECO:0000313" key="9">
    <source>
        <dbReference type="EMBL" id="KAK9904219.1"/>
    </source>
</evidence>
<dbReference type="InterPro" id="IPR007502">
    <property type="entry name" value="Helicase-assoc_dom"/>
</dbReference>
<sequence length="650" mass="71048">MQAMADGSERNGLQKAQERLPIAEARKQLMSLVKAHQTLVLVGETGSGKSTQLPQFLHRAGLAEGRSIAVTQPRRVAAIAIARRVAQEMGVQLGAEVGYAVRFDDRSSAATRIKYMTDGMLVREALIDPSLSRYKIVVLDEAHERTLPTEILFGLMKQIQAQRKGGMKLIVMSATLDAAKFAHFFDGAKVIFLQGRQFPVDTLYLPEPVDSYLDAVRRTILQIHVDEAQGDILAFLTGQEEIETLQRLIPERSLQLEGAGSHGKLLVVPIYAALQPEQQAKVFEATPAGMRKVILATNIAETSITVPGVRYVVDAGFVKARSYNARLQSDSLQVVPVSKAQARQRSGRAGREAAGKAFRLYTEAAFLGLEAASAPEIQRVSLASLVLQLKQLGVADVLAFPFMDAPPKAALLRALELLLALGALDADGALSQPLGAQLVRLPLEPAFGKVLLSGGAMSCSEEALSVVSMTSTDPVFVSTRNKEEALTEMRKQFISPLGDHITLLNVLTSYVKVKKNERGRWCGERLLNVRSMRKALEIRSQLREHLLSLKVPLKSCENDLDPLRRAILSGLFMHAAILLPNNTYKVIASGQIVSIHPSSVLSGRKPRCIVFDEILRTTRNYARNVTVIEPSWLPEVAPSFFSKIESSGGL</sequence>
<evidence type="ECO:0000256" key="2">
    <source>
        <dbReference type="ARBA" id="ARBA00022741"/>
    </source>
</evidence>
<dbReference type="Pfam" id="PF21010">
    <property type="entry name" value="HA2_C"/>
    <property type="match status" value="1"/>
</dbReference>
<evidence type="ECO:0000256" key="3">
    <source>
        <dbReference type="ARBA" id="ARBA00022801"/>
    </source>
</evidence>
<dbReference type="InterPro" id="IPR001650">
    <property type="entry name" value="Helicase_C-like"/>
</dbReference>
<keyword evidence="3" id="KW-0378">Hydrolase</keyword>